<dbReference type="AlphaFoldDB" id="A0A7V0XEE4"/>
<evidence type="ECO:0000259" key="3">
    <source>
        <dbReference type="Pfam" id="PF13860"/>
    </source>
</evidence>
<dbReference type="Pfam" id="PF13860">
    <property type="entry name" value="FlgD_ig"/>
    <property type="match status" value="1"/>
</dbReference>
<dbReference type="Gene3D" id="2.60.40.4070">
    <property type="match status" value="1"/>
</dbReference>
<protein>
    <recommendedName>
        <fullName evidence="3">FlgD/Vpr Ig-like domain-containing protein</fullName>
    </recommendedName>
</protein>
<feature type="chain" id="PRO_5030573142" description="FlgD/Vpr Ig-like domain-containing protein" evidence="2">
    <location>
        <begin position="17"/>
        <end position="283"/>
    </location>
</feature>
<dbReference type="Proteomes" id="UP000885672">
    <property type="component" value="Unassembled WGS sequence"/>
</dbReference>
<dbReference type="InterPro" id="IPR028994">
    <property type="entry name" value="Integrin_alpha_N"/>
</dbReference>
<organism evidence="4">
    <name type="scientific">candidate division WOR-3 bacterium</name>
    <dbReference type="NCBI Taxonomy" id="2052148"/>
    <lineage>
        <taxon>Bacteria</taxon>
        <taxon>Bacteria division WOR-3</taxon>
    </lineage>
</organism>
<dbReference type="InterPro" id="IPR025965">
    <property type="entry name" value="FlgD/Vpr_Ig-like"/>
</dbReference>
<dbReference type="SUPFAM" id="SSF69318">
    <property type="entry name" value="Integrin alpha N-terminal domain"/>
    <property type="match status" value="1"/>
</dbReference>
<dbReference type="Pfam" id="PF01839">
    <property type="entry name" value="FG-GAP"/>
    <property type="match status" value="1"/>
</dbReference>
<evidence type="ECO:0000313" key="4">
    <source>
        <dbReference type="EMBL" id="HDQ98948.1"/>
    </source>
</evidence>
<feature type="domain" description="FlgD/Vpr Ig-like" evidence="3">
    <location>
        <begin position="221"/>
        <end position="271"/>
    </location>
</feature>
<evidence type="ECO:0000256" key="1">
    <source>
        <dbReference type="ARBA" id="ARBA00022729"/>
    </source>
</evidence>
<gene>
    <name evidence="4" type="ORF">ENN51_01485</name>
</gene>
<reference evidence="4" key="1">
    <citation type="journal article" date="2020" name="mSystems">
        <title>Genome- and Community-Level Interaction Insights into Carbon Utilization and Element Cycling Functions of Hydrothermarchaeota in Hydrothermal Sediment.</title>
        <authorList>
            <person name="Zhou Z."/>
            <person name="Liu Y."/>
            <person name="Xu W."/>
            <person name="Pan J."/>
            <person name="Luo Z.H."/>
            <person name="Li M."/>
        </authorList>
    </citation>
    <scope>NUCLEOTIDE SEQUENCE [LARGE SCALE GENOMIC DNA]</scope>
    <source>
        <strain evidence="4">SpSt-1182</strain>
    </source>
</reference>
<comment type="caution">
    <text evidence="4">The sequence shown here is derived from an EMBL/GenBank/DDBJ whole genome shotgun (WGS) entry which is preliminary data.</text>
</comment>
<name>A0A7V0XEE4_UNCW3</name>
<sequence length="283" mass="30855">MSLRMLVLFLVLAVPAAGQSYVREFQSPNLGTSAWGGSHGYDVDGSGHPNLWGRGAGRVIIYNADYQPWWTINCAGHDYPMLAIPRDVDGDGLVRPVDLNGDGTGEVVVGAYRVDGGSFSGRFWVYDAVTRQLQYESPDLPGFIGSVQLDDVDGDGRHEMIITRYDHTAGWGYVEVYGYEGSGVAGPGEYRRRTGTAQALPTVTRAGTEVGYELVAGGFTRLRLFDAAGREVRQLVRAELPPGRYAVRWDGRDETGRELPAGSYSYRLEASGQVEAGRLILAR</sequence>
<dbReference type="EMBL" id="DSBX01000055">
    <property type="protein sequence ID" value="HDQ98948.1"/>
    <property type="molecule type" value="Genomic_DNA"/>
</dbReference>
<accession>A0A7V0XEE4</accession>
<feature type="signal peptide" evidence="2">
    <location>
        <begin position="1"/>
        <end position="16"/>
    </location>
</feature>
<proteinExistence type="predicted"/>
<dbReference type="Gene3D" id="2.130.10.130">
    <property type="entry name" value="Integrin alpha, N-terminal"/>
    <property type="match status" value="1"/>
</dbReference>
<dbReference type="InterPro" id="IPR013517">
    <property type="entry name" value="FG-GAP"/>
</dbReference>
<keyword evidence="1 2" id="KW-0732">Signal</keyword>
<evidence type="ECO:0000256" key="2">
    <source>
        <dbReference type="SAM" id="SignalP"/>
    </source>
</evidence>